<dbReference type="Pfam" id="PF19200">
    <property type="entry name" value="MupG_N"/>
    <property type="match status" value="1"/>
</dbReference>
<reference evidence="3 4" key="1">
    <citation type="submission" date="2018-12" db="EMBL/GenBank/DDBJ databases">
        <title>Bacillus chawlae sp. nov., Bacillus glennii sp. nov., and Bacillus saganii sp. nov. Isolated from the Vehicle Assembly Building at Kennedy Space Center where the Viking Spacecraft were Assembled.</title>
        <authorList>
            <person name="Seuylemezian A."/>
            <person name="Vaishampayan P."/>
        </authorList>
    </citation>
    <scope>NUCLEOTIDE SEQUENCE [LARGE SCALE GENOMIC DNA]</scope>
    <source>
        <strain evidence="3 4">L5</strain>
    </source>
</reference>
<dbReference type="InterPro" id="IPR029000">
    <property type="entry name" value="Cyclophilin-like_dom_sf"/>
</dbReference>
<dbReference type="InterPro" id="IPR017853">
    <property type="entry name" value="GH"/>
</dbReference>
<dbReference type="InterPro" id="IPR008589">
    <property type="entry name" value="MupG"/>
</dbReference>
<gene>
    <name evidence="3" type="ORF">ELQ35_08830</name>
</gene>
<feature type="domain" description="6-phospho-N-acetylmuramidase N-terminal" evidence="2">
    <location>
        <begin position="2"/>
        <end position="231"/>
    </location>
</feature>
<dbReference type="OrthoDB" id="5809921at2"/>
<evidence type="ECO:0000313" key="4">
    <source>
        <dbReference type="Proteomes" id="UP000267430"/>
    </source>
</evidence>
<dbReference type="RefSeq" id="WP_126864454.1">
    <property type="nucleotide sequence ID" value="NZ_JAUSTX010000001.1"/>
</dbReference>
<dbReference type="Gene3D" id="3.20.20.70">
    <property type="entry name" value="Aldolase class I"/>
    <property type="match status" value="1"/>
</dbReference>
<dbReference type="Pfam" id="PF05913">
    <property type="entry name" value="MupG_C"/>
    <property type="match status" value="1"/>
</dbReference>
<evidence type="ECO:0000259" key="1">
    <source>
        <dbReference type="Pfam" id="PF05913"/>
    </source>
</evidence>
<accession>A0A433HQD6</accession>
<dbReference type="InterPro" id="IPR013785">
    <property type="entry name" value="Aldolase_TIM"/>
</dbReference>
<protein>
    <submittedName>
        <fullName evidence="3">DUF871 domain-containing protein</fullName>
    </submittedName>
</protein>
<keyword evidence="4" id="KW-1185">Reference proteome</keyword>
<feature type="domain" description="6-phospho-N-acetylmuramidase C-terminal" evidence="1">
    <location>
        <begin position="252"/>
        <end position="352"/>
    </location>
</feature>
<dbReference type="InterPro" id="IPR043894">
    <property type="entry name" value="MupG_C"/>
</dbReference>
<dbReference type="Gene3D" id="2.40.100.10">
    <property type="entry name" value="Cyclophilin-like"/>
    <property type="match status" value="1"/>
</dbReference>
<proteinExistence type="predicted"/>
<comment type="caution">
    <text evidence="3">The sequence shown here is derived from an EMBL/GenBank/DDBJ whole genome shotgun (WGS) entry which is preliminary data.</text>
</comment>
<dbReference type="SUPFAM" id="SSF51445">
    <property type="entry name" value="(Trans)glycosidases"/>
    <property type="match status" value="1"/>
</dbReference>
<sequence>MLGLSIYLGKLGLSEQEQYLKTMSSAGFKSVFTSLHIPEDDPSQFKELLQSLGIQAKKYNMEVMADISPATLTNLGYSYETIPEINSWGVTGLRMDYGIPPEIIAELSNIMKISLNASTLEEAFIDRLVQYGINFSQTEAWHNFYPRPETGLEKISFIRRNNWLRDRGLTVQAFIPGNKVLRGPLFQGLPTLEDHRHLSPFSAYLDLKKTCFVDKILIGDLSITNATLSQFLASHKGLIPIRYSLFHTDGNTNTILQIEHRNRLDQARDVIRSEPARFAAMKKGLTFEPVNTVTRSKGSITIDNKHYGRYQGELQITLKDLEQDDKVNVIGRVINEDLPLLQYVSGGVRFQLIEI</sequence>
<dbReference type="EMBL" id="RYZZ01000007">
    <property type="protein sequence ID" value="RUQ30432.1"/>
    <property type="molecule type" value="Genomic_DNA"/>
</dbReference>
<organism evidence="3 4">
    <name type="scientific">Peribacillus cavernae</name>
    <dbReference type="NCBI Taxonomy" id="1674310"/>
    <lineage>
        <taxon>Bacteria</taxon>
        <taxon>Bacillati</taxon>
        <taxon>Bacillota</taxon>
        <taxon>Bacilli</taxon>
        <taxon>Bacillales</taxon>
        <taxon>Bacillaceae</taxon>
        <taxon>Peribacillus</taxon>
    </lineage>
</organism>
<dbReference type="InterPro" id="IPR043797">
    <property type="entry name" value="MupG_N"/>
</dbReference>
<dbReference type="PANTHER" id="PTHR38435:SF2">
    <property type="entry name" value="DUF871 DOMAIN-CONTAINING PROTEIN"/>
    <property type="match status" value="1"/>
</dbReference>
<dbReference type="Proteomes" id="UP000267430">
    <property type="component" value="Unassembled WGS sequence"/>
</dbReference>
<name>A0A433HQD6_9BACI</name>
<evidence type="ECO:0000313" key="3">
    <source>
        <dbReference type="EMBL" id="RUQ30432.1"/>
    </source>
</evidence>
<dbReference type="PANTHER" id="PTHR38435">
    <property type="match status" value="1"/>
</dbReference>
<evidence type="ECO:0000259" key="2">
    <source>
        <dbReference type="Pfam" id="PF19200"/>
    </source>
</evidence>
<dbReference type="SUPFAM" id="SSF50891">
    <property type="entry name" value="Cyclophilin-like"/>
    <property type="match status" value="1"/>
</dbReference>
<dbReference type="AlphaFoldDB" id="A0A433HQD6"/>